<dbReference type="Proteomes" id="UP000237934">
    <property type="component" value="Unassembled WGS sequence"/>
</dbReference>
<evidence type="ECO:0000313" key="3">
    <source>
        <dbReference type="Proteomes" id="UP000237934"/>
    </source>
</evidence>
<sequence>MNKLAIFLLFGVYSLAFKALSLMFKILWIVTKAFGKFIGKMVKNGIEKRAQKKALARSHEVASPRRENNLERTSIHSSISQDSRLNTRVSQAQQQTNRLRTYSGQSLTTGHSR</sequence>
<name>A0A2S7RZF9_ENTMU</name>
<dbReference type="AlphaFoldDB" id="A0A2S7RZF9"/>
<organism evidence="2 3">
    <name type="scientific">Enterococcus mundtii</name>
    <dbReference type="NCBI Taxonomy" id="53346"/>
    <lineage>
        <taxon>Bacteria</taxon>
        <taxon>Bacillati</taxon>
        <taxon>Bacillota</taxon>
        <taxon>Bacilli</taxon>
        <taxon>Lactobacillales</taxon>
        <taxon>Enterococcaceae</taxon>
        <taxon>Enterococcus</taxon>
    </lineage>
</organism>
<protein>
    <submittedName>
        <fullName evidence="2">Uncharacterized protein</fullName>
    </submittedName>
</protein>
<feature type="compositionally biased region" description="Polar residues" evidence="1">
    <location>
        <begin position="75"/>
        <end position="113"/>
    </location>
</feature>
<comment type="caution">
    <text evidence="2">The sequence shown here is derived from an EMBL/GenBank/DDBJ whole genome shotgun (WGS) entry which is preliminary data.</text>
</comment>
<gene>
    <name evidence="2" type="ORF">CUS89_01235</name>
</gene>
<evidence type="ECO:0000256" key="1">
    <source>
        <dbReference type="SAM" id="MobiDB-lite"/>
    </source>
</evidence>
<dbReference type="RefSeq" id="WP_104870733.1">
    <property type="nucleotide sequence ID" value="NZ_PUAP01000003.1"/>
</dbReference>
<proteinExistence type="predicted"/>
<evidence type="ECO:0000313" key="2">
    <source>
        <dbReference type="EMBL" id="PQF25632.1"/>
    </source>
</evidence>
<feature type="region of interest" description="Disordered" evidence="1">
    <location>
        <begin position="55"/>
        <end position="113"/>
    </location>
</feature>
<feature type="compositionally biased region" description="Basic and acidic residues" evidence="1">
    <location>
        <begin position="57"/>
        <end position="74"/>
    </location>
</feature>
<dbReference type="EMBL" id="PUAP01000003">
    <property type="protein sequence ID" value="PQF25632.1"/>
    <property type="molecule type" value="Genomic_DNA"/>
</dbReference>
<accession>A0A2S7RZF9</accession>
<reference evidence="2 3" key="1">
    <citation type="journal article" date="2018" name="Pathog. Dis.">
        <title>Whole-genome sequencing based characterization of antimicrobial resistance in Enterococcus.</title>
        <authorList>
            <person name="Tyson G."/>
        </authorList>
    </citation>
    <scope>NUCLEOTIDE SEQUENCE [LARGE SCALE GENOMIC DNA]</scope>
    <source>
        <strain evidence="2 3">CVM N55263</strain>
    </source>
</reference>